<keyword evidence="4 5" id="KW-0472">Membrane</keyword>
<keyword evidence="7" id="KW-1185">Reference proteome</keyword>
<evidence type="ECO:0000256" key="4">
    <source>
        <dbReference type="ARBA" id="ARBA00023136"/>
    </source>
</evidence>
<evidence type="ECO:0000313" key="6">
    <source>
        <dbReference type="EMBL" id="KAK7057500.1"/>
    </source>
</evidence>
<evidence type="ECO:0000256" key="3">
    <source>
        <dbReference type="ARBA" id="ARBA00022989"/>
    </source>
</evidence>
<dbReference type="InterPro" id="IPR018499">
    <property type="entry name" value="Tetraspanin/Peripherin"/>
</dbReference>
<comment type="caution">
    <text evidence="6">The sequence shown here is derived from an EMBL/GenBank/DDBJ whole genome shotgun (WGS) entry which is preliminary data.</text>
</comment>
<keyword evidence="2 5" id="KW-0812">Transmembrane</keyword>
<sequence length="231" mass="25431">MGAKYLFCLPLRLGVSLISITQFLTTGALSGVLTFLLIRDAQGRPIFFKDDEHDRKFVFHFSSKTRTVGIVLAVVWGLTAIISFLGFLGAILKKASYVLMYSALLRLSLALQVAVSTAYLVFFFTDKKDFKKLCAAGSSSSNAVDDCDNLANNVDKNAWKVVVSAVVPIVIQSYGVYIVLSYARKLRDQEHLKESFGFRGRGYAPIAEESLPLTNHTSHPYADNSSSIGQK</sequence>
<dbReference type="EMBL" id="JAWWNJ010000004">
    <property type="protein sequence ID" value="KAK7057500.1"/>
    <property type="molecule type" value="Genomic_DNA"/>
</dbReference>
<gene>
    <name evidence="6" type="ORF">R3P38DRAFT_2841320</name>
</gene>
<feature type="transmembrane region" description="Helical" evidence="5">
    <location>
        <begin position="12"/>
        <end position="38"/>
    </location>
</feature>
<dbReference type="AlphaFoldDB" id="A0AAW0DZY3"/>
<dbReference type="Pfam" id="PF00335">
    <property type="entry name" value="Tetraspanin"/>
    <property type="match status" value="1"/>
</dbReference>
<proteinExistence type="predicted"/>
<feature type="transmembrane region" description="Helical" evidence="5">
    <location>
        <begin position="68"/>
        <end position="92"/>
    </location>
</feature>
<dbReference type="GO" id="GO:0016020">
    <property type="term" value="C:membrane"/>
    <property type="evidence" value="ECO:0007669"/>
    <property type="project" value="UniProtKB-SubCell"/>
</dbReference>
<organism evidence="6 7">
    <name type="scientific">Favolaschia claudopus</name>
    <dbReference type="NCBI Taxonomy" id="2862362"/>
    <lineage>
        <taxon>Eukaryota</taxon>
        <taxon>Fungi</taxon>
        <taxon>Dikarya</taxon>
        <taxon>Basidiomycota</taxon>
        <taxon>Agaricomycotina</taxon>
        <taxon>Agaricomycetes</taxon>
        <taxon>Agaricomycetidae</taxon>
        <taxon>Agaricales</taxon>
        <taxon>Marasmiineae</taxon>
        <taxon>Mycenaceae</taxon>
        <taxon>Favolaschia</taxon>
    </lineage>
</organism>
<dbReference type="Proteomes" id="UP001362999">
    <property type="component" value="Unassembled WGS sequence"/>
</dbReference>
<accession>A0AAW0DZY3</accession>
<comment type="subcellular location">
    <subcellularLocation>
        <location evidence="1">Membrane</location>
        <topology evidence="1">Multi-pass membrane protein</topology>
    </subcellularLocation>
</comment>
<evidence type="ECO:0000256" key="5">
    <source>
        <dbReference type="SAM" id="Phobius"/>
    </source>
</evidence>
<reference evidence="6 7" key="1">
    <citation type="journal article" date="2024" name="J Genomics">
        <title>Draft genome sequencing and assembly of Favolaschia claudopus CIRM-BRFM 2984 isolated from oak limbs.</title>
        <authorList>
            <person name="Navarro D."/>
            <person name="Drula E."/>
            <person name="Chaduli D."/>
            <person name="Cazenave R."/>
            <person name="Ahrendt S."/>
            <person name="Wang J."/>
            <person name="Lipzen A."/>
            <person name="Daum C."/>
            <person name="Barry K."/>
            <person name="Grigoriev I.V."/>
            <person name="Favel A."/>
            <person name="Rosso M.N."/>
            <person name="Martin F."/>
        </authorList>
    </citation>
    <scope>NUCLEOTIDE SEQUENCE [LARGE SCALE GENOMIC DNA]</scope>
    <source>
        <strain evidence="6 7">CIRM-BRFM 2984</strain>
    </source>
</reference>
<name>A0AAW0DZY3_9AGAR</name>
<evidence type="ECO:0000256" key="2">
    <source>
        <dbReference type="ARBA" id="ARBA00022692"/>
    </source>
</evidence>
<keyword evidence="3 5" id="KW-1133">Transmembrane helix</keyword>
<protein>
    <submittedName>
        <fullName evidence="6">Uncharacterized protein</fullName>
    </submittedName>
</protein>
<feature type="transmembrane region" description="Helical" evidence="5">
    <location>
        <begin position="161"/>
        <end position="183"/>
    </location>
</feature>
<evidence type="ECO:0000313" key="7">
    <source>
        <dbReference type="Proteomes" id="UP001362999"/>
    </source>
</evidence>
<feature type="transmembrane region" description="Helical" evidence="5">
    <location>
        <begin position="104"/>
        <end position="124"/>
    </location>
</feature>
<evidence type="ECO:0000256" key="1">
    <source>
        <dbReference type="ARBA" id="ARBA00004141"/>
    </source>
</evidence>